<evidence type="ECO:0000256" key="1">
    <source>
        <dbReference type="ARBA" id="ARBA00009646"/>
    </source>
</evidence>
<evidence type="ECO:0000313" key="5">
    <source>
        <dbReference type="Proteomes" id="UP000075604"/>
    </source>
</evidence>
<organism evidence="4 5">
    <name type="scientific">Sorangium cellulosum</name>
    <name type="common">Polyangium cellulosum</name>
    <dbReference type="NCBI Taxonomy" id="56"/>
    <lineage>
        <taxon>Bacteria</taxon>
        <taxon>Pseudomonadati</taxon>
        <taxon>Myxococcota</taxon>
        <taxon>Polyangia</taxon>
        <taxon>Polyangiales</taxon>
        <taxon>Polyangiaceae</taxon>
        <taxon>Sorangium</taxon>
    </lineage>
</organism>
<name>A0A150PC36_SORCE</name>
<dbReference type="Gene3D" id="2.60.20.10">
    <property type="entry name" value="Crystallins"/>
    <property type="match status" value="2"/>
</dbReference>
<comment type="similarity">
    <text evidence="1">Belongs to the beta/gamma-crystallin family.</text>
</comment>
<protein>
    <recommendedName>
        <fullName evidence="3">Beta/gamma crystallin 'Greek key' domain-containing protein</fullName>
    </recommendedName>
</protein>
<dbReference type="InterPro" id="IPR001064">
    <property type="entry name" value="Beta/gamma_crystallin"/>
</dbReference>
<comment type="caution">
    <text evidence="4">The sequence shown here is derived from an EMBL/GenBank/DDBJ whole genome shotgun (WGS) entry which is preliminary data.</text>
</comment>
<sequence>MVCAGAALGLSSACSMEGASDEPLEALESHSSAIIGDEVVLYEHSDFSGASQGFGIGRYDVEDLTIIGNDRTSSIRVPAGLRVTVFFNANFEEGAYVFTSDTNLATAGTNGVSVSADEIISSIVVSHASDPQLDVVTFYENANFTGQSFVYSVGGNFFFNGTWDARVSSVRVPPGFKLTLYDGYFWTSPESRVFTADANLAPHGFDNKARSFIIERL</sequence>
<dbReference type="EMBL" id="JELX01003121">
    <property type="protein sequence ID" value="KYF53233.1"/>
    <property type="molecule type" value="Genomic_DNA"/>
</dbReference>
<keyword evidence="2" id="KW-0677">Repeat</keyword>
<dbReference type="AlphaFoldDB" id="A0A150PC36"/>
<dbReference type="SUPFAM" id="SSF49695">
    <property type="entry name" value="gamma-Crystallin-like"/>
    <property type="match status" value="2"/>
</dbReference>
<accession>A0A150PC36</accession>
<gene>
    <name evidence="4" type="ORF">BE04_44465</name>
</gene>
<dbReference type="PROSITE" id="PS50915">
    <property type="entry name" value="CRYSTALLIN_BETA_GAMMA"/>
    <property type="match status" value="1"/>
</dbReference>
<evidence type="ECO:0000259" key="3">
    <source>
        <dbReference type="PROSITE" id="PS50915"/>
    </source>
</evidence>
<evidence type="ECO:0000313" key="4">
    <source>
        <dbReference type="EMBL" id="KYF53233.1"/>
    </source>
</evidence>
<feature type="domain" description="Beta/gamma crystallin 'Greek key'" evidence="3">
    <location>
        <begin position="37"/>
        <end position="79"/>
    </location>
</feature>
<dbReference type="Proteomes" id="UP000075604">
    <property type="component" value="Unassembled WGS sequence"/>
</dbReference>
<proteinExistence type="inferred from homology"/>
<evidence type="ECO:0000256" key="2">
    <source>
        <dbReference type="ARBA" id="ARBA00022737"/>
    </source>
</evidence>
<reference evidence="4 5" key="1">
    <citation type="submission" date="2014-02" db="EMBL/GenBank/DDBJ databases">
        <title>The small core and large imbalanced accessory genome model reveals a collaborative survival strategy of Sorangium cellulosum strains in nature.</title>
        <authorList>
            <person name="Han K."/>
            <person name="Peng R."/>
            <person name="Blom J."/>
            <person name="Li Y.-Z."/>
        </authorList>
    </citation>
    <scope>NUCLEOTIDE SEQUENCE [LARGE SCALE GENOMIC DNA]</scope>
    <source>
        <strain evidence="4 5">So0157-18</strain>
    </source>
</reference>
<dbReference type="InterPro" id="IPR011024">
    <property type="entry name" value="G_crystallin-like"/>
</dbReference>